<organism evidence="2 3">
    <name type="scientific">Methanobrevibacter olleyae</name>
    <dbReference type="NCBI Taxonomy" id="294671"/>
    <lineage>
        <taxon>Archaea</taxon>
        <taxon>Methanobacteriati</taxon>
        <taxon>Methanobacteriota</taxon>
        <taxon>Methanomada group</taxon>
        <taxon>Methanobacteria</taxon>
        <taxon>Methanobacteriales</taxon>
        <taxon>Methanobacteriaceae</taxon>
        <taxon>Methanobrevibacter</taxon>
    </lineage>
</organism>
<gene>
    <name evidence="2" type="ORF">E7Z75_06950</name>
</gene>
<name>A0A8T3VS74_METOL</name>
<dbReference type="AlphaFoldDB" id="A0A8T3VS74"/>
<dbReference type="InterPro" id="IPR012334">
    <property type="entry name" value="Pectin_lyas_fold"/>
</dbReference>
<proteinExistence type="predicted"/>
<dbReference type="InterPro" id="IPR006626">
    <property type="entry name" value="PbH1"/>
</dbReference>
<accession>A0A8T3VS74</accession>
<dbReference type="SUPFAM" id="SSF51126">
    <property type="entry name" value="Pectin lyase-like"/>
    <property type="match status" value="3"/>
</dbReference>
<dbReference type="EMBL" id="SUTG01000033">
    <property type="protein sequence ID" value="MBE6512860.1"/>
    <property type="molecule type" value="Genomic_DNA"/>
</dbReference>
<dbReference type="Proteomes" id="UP000732619">
    <property type="component" value="Unassembled WGS sequence"/>
</dbReference>
<comment type="caution">
    <text evidence="2">The sequence shown here is derived from an EMBL/GenBank/DDBJ whole genome shotgun (WGS) entry which is preliminary data.</text>
</comment>
<sequence>MNSKKLIPILGLSLLLILAIGSASASEMDSNMMGDSDANIDLTATQTAVDEIDDSSIDDNVNAENIIADAGENEAISEGIGSVDDVESEVGVKNSLGASSDSDVLASTVTFTESKYSTYFNGSGNMIPGKLKSGDTLDFSGTFNSKTFIINIPLDLTSTDGTASFTNCNFKIVNGAQGTNITNLKANMSKLTTPIFDVYNVSSISISNCYLFSNATGSYPILFNTVNNSNIFNNRVQTTCYVTGWGHPSAIVLSGTFYNNISNNNVITNDSNAIYLTGYLGGGNMGQGGGVNAYNIIFNNTVHSIRGIEWAVDEEGKTPLPSSFTYGIQVMGANNEIINNTIYNVYRGIGATQSGNKIIGNVLSKIHGTWYSGNTNDDGGDYAIYATTNSIVKENIISDSNINASGAIIHVAKNSIVSDNIVRNCNGSGVNVAGSNVTITNNNFNVSAYGVYIKGSHSDINIEVNVIDSNNQNAIRIEKQSRDIFPHDIIIQNNTLYSTSDEGAIYKDPACTNIYPSNNIIIGTSGEPVIDNETLHIINENNFDKYFTITGSLKDRIKDNDTIIFMGNFSSKGKLNINKKVTIQGINAVFKDTTFIISDIDGVVFEGITIDNPNTKFADRLWGIQISNSNNVTISNCNISIYDPYSAFAVYVLDSNDCKIINSSLEAKGNYFTAALFSFNSRNLLIDGNSIKTIGPGETYLCNNRSCLNILVQGVTICPDGTVICP</sequence>
<dbReference type="Gene3D" id="2.160.20.10">
    <property type="entry name" value="Single-stranded right-handed beta-helix, Pectin lyase-like"/>
    <property type="match status" value="2"/>
</dbReference>
<feature type="non-terminal residue" evidence="2">
    <location>
        <position position="726"/>
    </location>
</feature>
<reference evidence="2" key="1">
    <citation type="submission" date="2019-04" db="EMBL/GenBank/DDBJ databases">
        <title>Evolution of Biomass-Degrading Anaerobic Consortia Revealed by Metagenomics.</title>
        <authorList>
            <person name="Peng X."/>
        </authorList>
    </citation>
    <scope>NUCLEOTIDE SEQUENCE</scope>
    <source>
        <strain evidence="2">SIG14</strain>
    </source>
</reference>
<dbReference type="InterPro" id="IPR011050">
    <property type="entry name" value="Pectin_lyase_fold/virulence"/>
</dbReference>
<feature type="domain" description="Right handed beta helix" evidence="1">
    <location>
        <begin position="326"/>
        <end position="495"/>
    </location>
</feature>
<dbReference type="SMART" id="SM00710">
    <property type="entry name" value="PbH1"/>
    <property type="match status" value="11"/>
</dbReference>
<evidence type="ECO:0000313" key="2">
    <source>
        <dbReference type="EMBL" id="MBE6512860.1"/>
    </source>
</evidence>
<evidence type="ECO:0000259" key="1">
    <source>
        <dbReference type="Pfam" id="PF13229"/>
    </source>
</evidence>
<evidence type="ECO:0000313" key="3">
    <source>
        <dbReference type="Proteomes" id="UP000732619"/>
    </source>
</evidence>
<protein>
    <recommendedName>
        <fullName evidence="1">Right handed beta helix domain-containing protein</fullName>
    </recommendedName>
</protein>
<dbReference type="InterPro" id="IPR039448">
    <property type="entry name" value="Beta_helix"/>
</dbReference>
<dbReference type="Pfam" id="PF13229">
    <property type="entry name" value="Beta_helix"/>
    <property type="match status" value="1"/>
</dbReference>